<reference evidence="2" key="1">
    <citation type="submission" date="2020-11" db="EMBL/GenBank/DDBJ databases">
        <authorList>
            <person name="Tran Van P."/>
        </authorList>
    </citation>
    <scope>NUCLEOTIDE SEQUENCE</scope>
</reference>
<organism evidence="2">
    <name type="scientific">Notodromas monacha</name>
    <dbReference type="NCBI Taxonomy" id="399045"/>
    <lineage>
        <taxon>Eukaryota</taxon>
        <taxon>Metazoa</taxon>
        <taxon>Ecdysozoa</taxon>
        <taxon>Arthropoda</taxon>
        <taxon>Crustacea</taxon>
        <taxon>Oligostraca</taxon>
        <taxon>Ostracoda</taxon>
        <taxon>Podocopa</taxon>
        <taxon>Podocopida</taxon>
        <taxon>Cypridocopina</taxon>
        <taxon>Cypridoidea</taxon>
        <taxon>Cyprididae</taxon>
        <taxon>Notodromas</taxon>
    </lineage>
</organism>
<feature type="compositionally biased region" description="Basic and acidic residues" evidence="1">
    <location>
        <begin position="284"/>
        <end position="294"/>
    </location>
</feature>
<dbReference type="Proteomes" id="UP000678499">
    <property type="component" value="Unassembled WGS sequence"/>
</dbReference>
<dbReference type="EMBL" id="CAJPEX010000739">
    <property type="protein sequence ID" value="CAG0917040.1"/>
    <property type="molecule type" value="Genomic_DNA"/>
</dbReference>
<feature type="compositionally biased region" description="Low complexity" evidence="1">
    <location>
        <begin position="148"/>
        <end position="160"/>
    </location>
</feature>
<feature type="region of interest" description="Disordered" evidence="1">
    <location>
        <begin position="145"/>
        <end position="213"/>
    </location>
</feature>
<feature type="region of interest" description="Disordered" evidence="1">
    <location>
        <begin position="248"/>
        <end position="299"/>
    </location>
</feature>
<sequence length="313" mass="34101">MVTVNGFNGDKTDQTPLTPRPGDRMPIHSWLASSALASQAIGGMGNLGGSGLPFPGAPFAPTAPLDLPAVRDEYLRLWQESVLAQQHAQQQHSGLTTSLTPETYHFVSRLLAATPAYFYEPFDTTRTGGNFFSNLLKNMVAKWKSSEEASNSSETSAVSSERVRNEVKQEPETKRPRMEQAVSLRRVEESTPDHDVKRTDPESASKKTGVPIVKPIPVPPLPVMPRFLQTPSFKLGVPAMTLSEPENFRKRKAQAEDASTDGENSTTMSAFQPFANTSESGAEDEPKTSSDHSPSKVLKNLKNIYSAVQGSSQ</sequence>
<accession>A0A7R9BMU8</accession>
<evidence type="ECO:0000256" key="1">
    <source>
        <dbReference type="SAM" id="MobiDB-lite"/>
    </source>
</evidence>
<evidence type="ECO:0000313" key="3">
    <source>
        <dbReference type="Proteomes" id="UP000678499"/>
    </source>
</evidence>
<feature type="compositionally biased region" description="Basic and acidic residues" evidence="1">
    <location>
        <begin position="185"/>
        <end position="205"/>
    </location>
</feature>
<dbReference type="EMBL" id="OA882776">
    <property type="protein sequence ID" value="CAD7276888.1"/>
    <property type="molecule type" value="Genomic_DNA"/>
</dbReference>
<feature type="compositionally biased region" description="Polar residues" evidence="1">
    <location>
        <begin position="261"/>
        <end position="280"/>
    </location>
</feature>
<gene>
    <name evidence="2" type="ORF">NMOB1V02_LOCUS4636</name>
</gene>
<dbReference type="OrthoDB" id="6369994at2759"/>
<evidence type="ECO:0000313" key="2">
    <source>
        <dbReference type="EMBL" id="CAD7276888.1"/>
    </source>
</evidence>
<proteinExistence type="predicted"/>
<feature type="region of interest" description="Disordered" evidence="1">
    <location>
        <begin position="1"/>
        <end position="23"/>
    </location>
</feature>
<feature type="compositionally biased region" description="Basic and acidic residues" evidence="1">
    <location>
        <begin position="161"/>
        <end position="178"/>
    </location>
</feature>
<name>A0A7R9BMU8_9CRUS</name>
<keyword evidence="3" id="KW-1185">Reference proteome</keyword>
<protein>
    <submittedName>
        <fullName evidence="2">Uncharacterized protein</fullName>
    </submittedName>
</protein>
<dbReference type="AlphaFoldDB" id="A0A7R9BMU8"/>